<evidence type="ECO:0000313" key="1">
    <source>
        <dbReference type="EMBL" id="TQJ14563.1"/>
    </source>
</evidence>
<dbReference type="InterPro" id="IPR025182">
    <property type="entry name" value="RNApol-bd_RbpA"/>
</dbReference>
<reference evidence="1 2" key="1">
    <citation type="submission" date="2019-06" db="EMBL/GenBank/DDBJ databases">
        <title>Sequencing the genomes of 1000 actinobacteria strains.</title>
        <authorList>
            <person name="Klenk H.-P."/>
        </authorList>
    </citation>
    <scope>NUCLEOTIDE SEQUENCE [LARGE SCALE GENOMIC DNA]</scope>
    <source>
        <strain evidence="1 2">DSM 19828</strain>
    </source>
</reference>
<dbReference type="Gene3D" id="2.20.28.270">
    <property type="entry name" value="RNA polymerase-binding protein A"/>
    <property type="match status" value="1"/>
</dbReference>
<comment type="caution">
    <text evidence="1">The sequence shown here is derived from an EMBL/GenBank/DDBJ whole genome shotgun (WGS) entry which is preliminary data.</text>
</comment>
<proteinExistence type="predicted"/>
<dbReference type="Pfam" id="PF13397">
    <property type="entry name" value="RbpA"/>
    <property type="match status" value="1"/>
</dbReference>
<gene>
    <name evidence="1" type="ORF">FB459_2030</name>
</gene>
<dbReference type="GO" id="GO:0001000">
    <property type="term" value="F:bacterial-type RNA polymerase core enzyme binding"/>
    <property type="evidence" value="ECO:0007669"/>
    <property type="project" value="InterPro"/>
</dbReference>
<dbReference type="Proteomes" id="UP000320806">
    <property type="component" value="Unassembled WGS sequence"/>
</dbReference>
<dbReference type="RefSeq" id="WP_170221846.1">
    <property type="nucleotide sequence ID" value="NZ_BAABCI010000003.1"/>
</dbReference>
<sequence length="141" mass="15826">MALHRARATRVVGSIVGVTHSFQSEREEIDEQFAIDTIDRDFVCRKEHRMTLTFAADAEVPNTWDCRTCGSVAQICGEGGTERQLSHRDLLNARHEPAYEGSWVTQAHIDAVHARRTDAELEAMLAERLDVLRNGPSRIVA</sequence>
<keyword evidence="2" id="KW-1185">Reference proteome</keyword>
<dbReference type="AlphaFoldDB" id="A0A542EGU4"/>
<dbReference type="EMBL" id="VFMO01000001">
    <property type="protein sequence ID" value="TQJ14563.1"/>
    <property type="molecule type" value="Genomic_DNA"/>
</dbReference>
<accession>A0A542EGU4</accession>
<protein>
    <submittedName>
        <fullName evidence="1">RNA polymerase binding protein RbpA</fullName>
    </submittedName>
</protein>
<evidence type="ECO:0000313" key="2">
    <source>
        <dbReference type="Proteomes" id="UP000320806"/>
    </source>
</evidence>
<dbReference type="GO" id="GO:0045893">
    <property type="term" value="P:positive regulation of DNA-templated transcription"/>
    <property type="evidence" value="ECO:0007669"/>
    <property type="project" value="InterPro"/>
</dbReference>
<organism evidence="1 2">
    <name type="scientific">Yimella lutea</name>
    <dbReference type="NCBI Taxonomy" id="587872"/>
    <lineage>
        <taxon>Bacteria</taxon>
        <taxon>Bacillati</taxon>
        <taxon>Actinomycetota</taxon>
        <taxon>Actinomycetes</taxon>
        <taxon>Micrococcales</taxon>
        <taxon>Dermacoccaceae</taxon>
        <taxon>Yimella</taxon>
    </lineage>
</organism>
<dbReference type="InterPro" id="IPR038638">
    <property type="entry name" value="RbpA_sf"/>
</dbReference>
<name>A0A542EGU4_9MICO</name>